<reference evidence="2 3" key="2">
    <citation type="journal article" date="2013" name="Plant Cell Physiol.">
        <title>Rice Annotation Project Database (RAP-DB): an integrative and interactive database for rice genomics.</title>
        <authorList>
            <person name="Sakai H."/>
            <person name="Lee S.S."/>
            <person name="Tanaka T."/>
            <person name="Numa H."/>
            <person name="Kim J."/>
            <person name="Kawahara Y."/>
            <person name="Wakimoto H."/>
            <person name="Yang C.C."/>
            <person name="Iwamoto M."/>
            <person name="Abe T."/>
            <person name="Yamada Y."/>
            <person name="Muto A."/>
            <person name="Inokuchi H."/>
            <person name="Ikemura T."/>
            <person name="Matsumoto T."/>
            <person name="Sasaki T."/>
            <person name="Itoh T."/>
        </authorList>
    </citation>
    <scope>NUCLEOTIDE SEQUENCE [LARGE SCALE GENOMIC DNA]</scope>
    <source>
        <strain evidence="3">cv. Nipponbare</strain>
    </source>
</reference>
<feature type="region of interest" description="Disordered" evidence="1">
    <location>
        <begin position="29"/>
        <end position="199"/>
    </location>
</feature>
<reference evidence="2 3" key="3">
    <citation type="journal article" date="2013" name="Rice">
        <title>Improvement of the Oryza sativa Nipponbare reference genome using next generation sequence and optical map data.</title>
        <authorList>
            <person name="Kawahara Y."/>
            <person name="de la Bastide M."/>
            <person name="Hamilton J.P."/>
            <person name="Kanamori H."/>
            <person name="McCombie W.R."/>
            <person name="Ouyang S."/>
            <person name="Schwartz D.C."/>
            <person name="Tanaka T."/>
            <person name="Wu J."/>
            <person name="Zhou S."/>
            <person name="Childs K.L."/>
            <person name="Davidson R.M."/>
            <person name="Lin H."/>
            <person name="Quesada-Ocampo L."/>
            <person name="Vaillancourt B."/>
            <person name="Sakai H."/>
            <person name="Lee S.S."/>
            <person name="Kim J."/>
            <person name="Numa H."/>
            <person name="Itoh T."/>
            <person name="Buell C.R."/>
            <person name="Matsumoto T."/>
        </authorList>
    </citation>
    <scope>NUCLEOTIDE SEQUENCE [LARGE SCALE GENOMIC DNA]</scope>
    <source>
        <strain evidence="3">cv. Nipponbare</strain>
    </source>
</reference>
<reference evidence="3" key="1">
    <citation type="journal article" date="2005" name="Nature">
        <title>The map-based sequence of the rice genome.</title>
        <authorList>
            <consortium name="International rice genome sequencing project (IRGSP)"/>
            <person name="Matsumoto T."/>
            <person name="Wu J."/>
            <person name="Kanamori H."/>
            <person name="Katayose Y."/>
            <person name="Fujisawa M."/>
            <person name="Namiki N."/>
            <person name="Mizuno H."/>
            <person name="Yamamoto K."/>
            <person name="Antonio B.A."/>
            <person name="Baba T."/>
            <person name="Sakata K."/>
            <person name="Nagamura Y."/>
            <person name="Aoki H."/>
            <person name="Arikawa K."/>
            <person name="Arita K."/>
            <person name="Bito T."/>
            <person name="Chiden Y."/>
            <person name="Fujitsuka N."/>
            <person name="Fukunaka R."/>
            <person name="Hamada M."/>
            <person name="Harada C."/>
            <person name="Hayashi A."/>
            <person name="Hijishita S."/>
            <person name="Honda M."/>
            <person name="Hosokawa S."/>
            <person name="Ichikawa Y."/>
            <person name="Idonuma A."/>
            <person name="Iijima M."/>
            <person name="Ikeda M."/>
            <person name="Ikeno M."/>
            <person name="Ito K."/>
            <person name="Ito S."/>
            <person name="Ito T."/>
            <person name="Ito Y."/>
            <person name="Ito Y."/>
            <person name="Iwabuchi A."/>
            <person name="Kamiya K."/>
            <person name="Karasawa W."/>
            <person name="Kurita K."/>
            <person name="Katagiri S."/>
            <person name="Kikuta A."/>
            <person name="Kobayashi H."/>
            <person name="Kobayashi N."/>
            <person name="Machita K."/>
            <person name="Maehara T."/>
            <person name="Masukawa M."/>
            <person name="Mizubayashi T."/>
            <person name="Mukai Y."/>
            <person name="Nagasaki H."/>
            <person name="Nagata Y."/>
            <person name="Naito S."/>
            <person name="Nakashima M."/>
            <person name="Nakama Y."/>
            <person name="Nakamichi Y."/>
            <person name="Nakamura M."/>
            <person name="Meguro A."/>
            <person name="Negishi M."/>
            <person name="Ohta I."/>
            <person name="Ohta T."/>
            <person name="Okamoto M."/>
            <person name="Ono N."/>
            <person name="Saji S."/>
            <person name="Sakaguchi M."/>
            <person name="Sakai K."/>
            <person name="Shibata M."/>
            <person name="Shimokawa T."/>
            <person name="Song J."/>
            <person name="Takazaki Y."/>
            <person name="Terasawa K."/>
            <person name="Tsugane M."/>
            <person name="Tsuji K."/>
            <person name="Ueda S."/>
            <person name="Waki K."/>
            <person name="Yamagata H."/>
            <person name="Yamamoto M."/>
            <person name="Yamamoto S."/>
            <person name="Yamane H."/>
            <person name="Yoshiki S."/>
            <person name="Yoshihara R."/>
            <person name="Yukawa K."/>
            <person name="Zhong H."/>
            <person name="Yano M."/>
            <person name="Yuan Q."/>
            <person name="Ouyang S."/>
            <person name="Liu J."/>
            <person name="Jones K.M."/>
            <person name="Gansberger K."/>
            <person name="Moffat K."/>
            <person name="Hill J."/>
            <person name="Bera J."/>
            <person name="Fadrosh D."/>
            <person name="Jin S."/>
            <person name="Johri S."/>
            <person name="Kim M."/>
            <person name="Overton L."/>
            <person name="Reardon M."/>
            <person name="Tsitrin T."/>
            <person name="Vuong H."/>
            <person name="Weaver B."/>
            <person name="Ciecko A."/>
            <person name="Tallon L."/>
            <person name="Jackson J."/>
            <person name="Pai G."/>
            <person name="Aken S.V."/>
            <person name="Utterback T."/>
            <person name="Reidmuller S."/>
            <person name="Feldblyum T."/>
            <person name="Hsiao J."/>
            <person name="Zismann V."/>
            <person name="Iobst S."/>
            <person name="de Vazeille A.R."/>
            <person name="Buell C.R."/>
            <person name="Ying K."/>
            <person name="Li Y."/>
            <person name="Lu T."/>
            <person name="Huang Y."/>
            <person name="Zhao Q."/>
            <person name="Feng Q."/>
            <person name="Zhang L."/>
            <person name="Zhu J."/>
            <person name="Weng Q."/>
            <person name="Mu J."/>
            <person name="Lu Y."/>
            <person name="Fan D."/>
            <person name="Liu Y."/>
            <person name="Guan J."/>
            <person name="Zhang Y."/>
            <person name="Yu S."/>
            <person name="Liu X."/>
            <person name="Zhang Y."/>
            <person name="Hong G."/>
            <person name="Han B."/>
            <person name="Choisne N."/>
            <person name="Demange N."/>
            <person name="Orjeda G."/>
            <person name="Samain S."/>
            <person name="Cattolico L."/>
            <person name="Pelletier E."/>
            <person name="Couloux A."/>
            <person name="Segurens B."/>
            <person name="Wincker P."/>
            <person name="D'Hont A."/>
            <person name="Scarpelli C."/>
            <person name="Weissenbach J."/>
            <person name="Salanoubat M."/>
            <person name="Quetier F."/>
            <person name="Yu Y."/>
            <person name="Kim H.R."/>
            <person name="Rambo T."/>
            <person name="Currie J."/>
            <person name="Collura K."/>
            <person name="Luo M."/>
            <person name="Yang T."/>
            <person name="Ammiraju J.S.S."/>
            <person name="Engler F."/>
            <person name="Soderlund C."/>
            <person name="Wing R.A."/>
            <person name="Palmer L.E."/>
            <person name="de la Bastide M."/>
            <person name="Spiegel L."/>
            <person name="Nascimento L."/>
            <person name="Zutavern T."/>
            <person name="O'Shaughnessy A."/>
            <person name="Dike S."/>
            <person name="Dedhia N."/>
            <person name="Preston R."/>
            <person name="Balija V."/>
            <person name="McCombie W.R."/>
            <person name="Chow T."/>
            <person name="Chen H."/>
            <person name="Chung M."/>
            <person name="Chen C."/>
            <person name="Shaw J."/>
            <person name="Wu H."/>
            <person name="Hsiao K."/>
            <person name="Chao Y."/>
            <person name="Chu M."/>
            <person name="Cheng C."/>
            <person name="Hour A."/>
            <person name="Lee P."/>
            <person name="Lin S."/>
            <person name="Lin Y."/>
            <person name="Liou J."/>
            <person name="Liu S."/>
            <person name="Hsing Y."/>
            <person name="Raghuvanshi S."/>
            <person name="Mohanty A."/>
            <person name="Bharti A.K."/>
            <person name="Gaur A."/>
            <person name="Gupta V."/>
            <person name="Kumar D."/>
            <person name="Ravi V."/>
            <person name="Vij S."/>
            <person name="Kapur A."/>
            <person name="Khurana P."/>
            <person name="Khurana P."/>
            <person name="Khurana J.P."/>
            <person name="Tyagi A.K."/>
            <person name="Gaikwad K."/>
            <person name="Singh A."/>
            <person name="Dalal V."/>
            <person name="Srivastava S."/>
            <person name="Dixit A."/>
            <person name="Pal A.K."/>
            <person name="Ghazi I.A."/>
            <person name="Yadav M."/>
            <person name="Pandit A."/>
            <person name="Bhargava A."/>
            <person name="Sureshbabu K."/>
            <person name="Batra K."/>
            <person name="Sharma T.R."/>
            <person name="Mohapatra T."/>
            <person name="Singh N.K."/>
            <person name="Messing J."/>
            <person name="Nelson A.B."/>
            <person name="Fuks G."/>
            <person name="Kavchok S."/>
            <person name="Keizer G."/>
            <person name="Linton E."/>
            <person name="Llaca V."/>
            <person name="Song R."/>
            <person name="Tanyolac B."/>
            <person name="Young S."/>
            <person name="Ho-Il K."/>
            <person name="Hahn J.H."/>
            <person name="Sangsakoo G."/>
            <person name="Vanavichit A."/>
            <person name="de Mattos Luiz.A.T."/>
            <person name="Zimmer P.D."/>
            <person name="Malone G."/>
            <person name="Dellagostin O."/>
            <person name="de Oliveira A.C."/>
            <person name="Bevan M."/>
            <person name="Bancroft I."/>
            <person name="Minx P."/>
            <person name="Cordum H."/>
            <person name="Wilson R."/>
            <person name="Cheng Z."/>
            <person name="Jin W."/>
            <person name="Jiang J."/>
            <person name="Leong S.A."/>
            <person name="Iwama H."/>
            <person name="Gojobori T."/>
            <person name="Itoh T."/>
            <person name="Niimura Y."/>
            <person name="Fujii Y."/>
            <person name="Habara T."/>
            <person name="Sakai H."/>
            <person name="Sato Y."/>
            <person name="Wilson G."/>
            <person name="Kumar K."/>
            <person name="McCouch S."/>
            <person name="Juretic N."/>
            <person name="Hoen D."/>
            <person name="Wright S."/>
            <person name="Bruskiewich R."/>
            <person name="Bureau T."/>
            <person name="Miyao A."/>
            <person name="Hirochika H."/>
            <person name="Nishikawa T."/>
            <person name="Kadowaki K."/>
            <person name="Sugiura M."/>
            <person name="Burr B."/>
            <person name="Sasaki T."/>
        </authorList>
    </citation>
    <scope>NUCLEOTIDE SEQUENCE [LARGE SCALE GENOMIC DNA]</scope>
    <source>
        <strain evidence="3">cv. Nipponbare</strain>
    </source>
</reference>
<accession>A0A0P0WS76</accession>
<name>A0A0P0WS76_ORYSJ</name>
<dbReference type="eggNOG" id="ENOG502R75P">
    <property type="taxonomic scope" value="Eukaryota"/>
</dbReference>
<organism evidence="2 3">
    <name type="scientific">Oryza sativa subsp. japonica</name>
    <name type="common">Rice</name>
    <dbReference type="NCBI Taxonomy" id="39947"/>
    <lineage>
        <taxon>Eukaryota</taxon>
        <taxon>Viridiplantae</taxon>
        <taxon>Streptophyta</taxon>
        <taxon>Embryophyta</taxon>
        <taxon>Tracheophyta</taxon>
        <taxon>Spermatophyta</taxon>
        <taxon>Magnoliopsida</taxon>
        <taxon>Liliopsida</taxon>
        <taxon>Poales</taxon>
        <taxon>Poaceae</taxon>
        <taxon>BOP clade</taxon>
        <taxon>Oryzoideae</taxon>
        <taxon>Oryzeae</taxon>
        <taxon>Oryzinae</taxon>
        <taxon>Oryza</taxon>
        <taxon>Oryza sativa</taxon>
    </lineage>
</organism>
<evidence type="ECO:0000313" key="3">
    <source>
        <dbReference type="Proteomes" id="UP000059680"/>
    </source>
</evidence>
<dbReference type="InParanoid" id="A0A0P0WS76"/>
<evidence type="ECO:0000313" key="2">
    <source>
        <dbReference type="EMBL" id="BAS95893.1"/>
    </source>
</evidence>
<dbReference type="AlphaFoldDB" id="A0A0P0WS76"/>
<protein>
    <submittedName>
        <fullName evidence="2">Os06g0122001 protein</fullName>
    </submittedName>
</protein>
<feature type="compositionally biased region" description="Basic and acidic residues" evidence="1">
    <location>
        <begin position="176"/>
        <end position="196"/>
    </location>
</feature>
<dbReference type="Proteomes" id="UP000059680">
    <property type="component" value="Chromosome 6"/>
</dbReference>
<dbReference type="Gramene" id="Os06t0122001-01">
    <property type="protein sequence ID" value="Os06t0122001-01"/>
    <property type="gene ID" value="Os06g0122001"/>
</dbReference>
<proteinExistence type="predicted"/>
<gene>
    <name evidence="2" type="ordered locus">Os06g0122001</name>
    <name evidence="2" type="ORF">OSNPB_060122001</name>
</gene>
<dbReference type="PaxDb" id="39947-A0A0P0WS76"/>
<feature type="compositionally biased region" description="Basic and acidic residues" evidence="1">
    <location>
        <begin position="29"/>
        <end position="54"/>
    </location>
</feature>
<sequence length="344" mass="37639">RSSSAGATAEADGAAADVVEHLVRLLLHVPDEAEREVSRRRHEREAPLHHDSHRVQPHHRAAVEHQRHRRHRHAREPDEVVAGVQPGPPSRHPRVRRHGAPERQPQRPVRRRRQLRDDHARVHHRAAGEHHRRHVQPPPADLDAPEANQVQRRDDARVTHQRRPREPPRAAAVGRAAEREEAGGARVRDAVGERVPERRRRLRQERLAAAAERHGAGGGGAEVAAHGVAAAEAEVHDDGARVEREGVHHVRPRGGPAVAVVDEVLALVVGATSAVAAELAAGGGAARHGGGGPRPPRVKQGVLLRVALRHGARRALDPWQVDAGVDGHRLRQDGVVDRRRAADS</sequence>
<keyword evidence="3" id="KW-1185">Reference proteome</keyword>
<dbReference type="EMBL" id="AP014962">
    <property type="protein sequence ID" value="BAS95893.1"/>
    <property type="molecule type" value="Genomic_DNA"/>
</dbReference>
<dbReference type="SMR" id="A0A0P0WS76"/>
<feature type="compositionally biased region" description="Basic and acidic residues" evidence="1">
    <location>
        <begin position="151"/>
        <end position="168"/>
    </location>
</feature>
<feature type="compositionally biased region" description="Basic residues" evidence="1">
    <location>
        <begin position="121"/>
        <end position="135"/>
    </location>
</feature>
<feature type="compositionally biased region" description="Basic residues" evidence="1">
    <location>
        <begin position="55"/>
        <end position="74"/>
    </location>
</feature>
<evidence type="ECO:0000256" key="1">
    <source>
        <dbReference type="SAM" id="MobiDB-lite"/>
    </source>
</evidence>
<feature type="non-terminal residue" evidence="2">
    <location>
        <position position="1"/>
    </location>
</feature>